<reference evidence="1 2" key="1">
    <citation type="submission" date="2024-07" db="EMBL/GenBank/DDBJ databases">
        <title>Uliginosibacterium paludis KCTC:42655.</title>
        <authorList>
            <person name="Kim M.K."/>
        </authorList>
    </citation>
    <scope>NUCLEOTIDE SEQUENCE [LARGE SCALE GENOMIC DNA]</scope>
    <source>
        <strain evidence="1 2">KCTC 42655</strain>
    </source>
</reference>
<accession>A0ABV2CL90</accession>
<evidence type="ECO:0000313" key="1">
    <source>
        <dbReference type="EMBL" id="MET1488675.1"/>
    </source>
</evidence>
<comment type="caution">
    <text evidence="1">The sequence shown here is derived from an EMBL/GenBank/DDBJ whole genome shotgun (WGS) entry which is preliminary data.</text>
</comment>
<dbReference type="Proteomes" id="UP001548590">
    <property type="component" value="Unassembled WGS sequence"/>
</dbReference>
<proteinExistence type="predicted"/>
<dbReference type="RefSeq" id="WP_345927002.1">
    <property type="nucleotide sequence ID" value="NZ_JBDIVF010000003.1"/>
</dbReference>
<evidence type="ECO:0000313" key="2">
    <source>
        <dbReference type="Proteomes" id="UP001548590"/>
    </source>
</evidence>
<organism evidence="1 2">
    <name type="scientific">Uliginosibacterium paludis</name>
    <dbReference type="NCBI Taxonomy" id="1615952"/>
    <lineage>
        <taxon>Bacteria</taxon>
        <taxon>Pseudomonadati</taxon>
        <taxon>Pseudomonadota</taxon>
        <taxon>Betaproteobacteria</taxon>
        <taxon>Rhodocyclales</taxon>
        <taxon>Zoogloeaceae</taxon>
        <taxon>Uliginosibacterium</taxon>
    </lineage>
</organism>
<gene>
    <name evidence="1" type="ORF">ABVT11_02465</name>
</gene>
<protein>
    <submittedName>
        <fullName evidence="1">Uncharacterized protein</fullName>
    </submittedName>
</protein>
<sequence length="145" mass="16313">MRRIGGCLLLVLGLAACSSTGDIPRQTSIIPKGSLRLFPEYAITFADLVQVGLVAGAVYLVTDPLSPAWQITETRLDDDRVIFQLKKQHLSFGGEGEARLIMTRRVDALRREQGKEGYVIERYEEALDSRMLLPYRTAYAEVRLR</sequence>
<name>A0ABV2CL90_9RHOO</name>
<keyword evidence="2" id="KW-1185">Reference proteome</keyword>
<dbReference type="EMBL" id="JBEWLZ010000001">
    <property type="protein sequence ID" value="MET1488675.1"/>
    <property type="molecule type" value="Genomic_DNA"/>
</dbReference>
<dbReference type="PROSITE" id="PS51257">
    <property type="entry name" value="PROKAR_LIPOPROTEIN"/>
    <property type="match status" value="1"/>
</dbReference>